<feature type="region of interest" description="Disordered" evidence="1">
    <location>
        <begin position="27"/>
        <end position="123"/>
    </location>
</feature>
<feature type="compositionally biased region" description="Basic residues" evidence="1">
    <location>
        <begin position="114"/>
        <end position="123"/>
    </location>
</feature>
<comment type="caution">
    <text evidence="2">The sequence shown here is derived from an EMBL/GenBank/DDBJ whole genome shotgun (WGS) entry which is preliminary data.</text>
</comment>
<protein>
    <submittedName>
        <fullName evidence="2">Uncharacterized protein</fullName>
    </submittedName>
</protein>
<keyword evidence="3" id="KW-1185">Reference proteome</keyword>
<accession>A0A388LJ71</accession>
<dbReference type="Gramene" id="GBG82301">
    <property type="protein sequence ID" value="GBG82301"/>
    <property type="gene ID" value="CBR_g34585"/>
</dbReference>
<evidence type="ECO:0000256" key="1">
    <source>
        <dbReference type="SAM" id="MobiDB-lite"/>
    </source>
</evidence>
<gene>
    <name evidence="2" type="ORF">CBR_g34585</name>
</gene>
<dbReference type="AlphaFoldDB" id="A0A388LJ71"/>
<name>A0A388LJ71_CHABU</name>
<proteinExistence type="predicted"/>
<dbReference type="Proteomes" id="UP000265515">
    <property type="component" value="Unassembled WGS sequence"/>
</dbReference>
<feature type="compositionally biased region" description="Low complexity" evidence="1">
    <location>
        <begin position="72"/>
        <end position="89"/>
    </location>
</feature>
<reference evidence="2 3" key="1">
    <citation type="journal article" date="2018" name="Cell">
        <title>The Chara Genome: Secondary Complexity and Implications for Plant Terrestrialization.</title>
        <authorList>
            <person name="Nishiyama T."/>
            <person name="Sakayama H."/>
            <person name="Vries J.D."/>
            <person name="Buschmann H."/>
            <person name="Saint-Marcoux D."/>
            <person name="Ullrich K.K."/>
            <person name="Haas F.B."/>
            <person name="Vanderstraeten L."/>
            <person name="Becker D."/>
            <person name="Lang D."/>
            <person name="Vosolsobe S."/>
            <person name="Rombauts S."/>
            <person name="Wilhelmsson P.K.I."/>
            <person name="Janitza P."/>
            <person name="Kern R."/>
            <person name="Heyl A."/>
            <person name="Rumpler F."/>
            <person name="Villalobos L.I.A.C."/>
            <person name="Clay J.M."/>
            <person name="Skokan R."/>
            <person name="Toyoda A."/>
            <person name="Suzuki Y."/>
            <person name="Kagoshima H."/>
            <person name="Schijlen E."/>
            <person name="Tajeshwar N."/>
            <person name="Catarino B."/>
            <person name="Hetherington A.J."/>
            <person name="Saltykova A."/>
            <person name="Bonnot C."/>
            <person name="Breuninger H."/>
            <person name="Symeonidi A."/>
            <person name="Radhakrishnan G.V."/>
            <person name="Van Nieuwerburgh F."/>
            <person name="Deforce D."/>
            <person name="Chang C."/>
            <person name="Karol K.G."/>
            <person name="Hedrich R."/>
            <person name="Ulvskov P."/>
            <person name="Glockner G."/>
            <person name="Delwiche C.F."/>
            <person name="Petrasek J."/>
            <person name="Van de Peer Y."/>
            <person name="Friml J."/>
            <person name="Beilby M."/>
            <person name="Dolan L."/>
            <person name="Kohara Y."/>
            <person name="Sugano S."/>
            <person name="Fujiyama A."/>
            <person name="Delaux P.-M."/>
            <person name="Quint M."/>
            <person name="TheiBen G."/>
            <person name="Hagemann M."/>
            <person name="Harholt J."/>
            <person name="Dunand C."/>
            <person name="Zachgo S."/>
            <person name="Langdale J."/>
            <person name="Maumus F."/>
            <person name="Straeten D.V.D."/>
            <person name="Gould S.B."/>
            <person name="Rensing S.A."/>
        </authorList>
    </citation>
    <scope>NUCLEOTIDE SEQUENCE [LARGE SCALE GENOMIC DNA]</scope>
    <source>
        <strain evidence="2 3">S276</strain>
    </source>
</reference>
<sequence length="123" mass="13498">MEMEEARSVWLAKQLEKEEQQRKARLEELDGKAQRLGIRLKGQGHKLGHGDKKAEEENNGNQLSQERERTAARTGETSSSSRSSTQPAEQRPRPRPPAGGALGGFGNLPTYRPAARRRPGGGG</sequence>
<dbReference type="EMBL" id="BFEA01000402">
    <property type="protein sequence ID" value="GBG82301.1"/>
    <property type="molecule type" value="Genomic_DNA"/>
</dbReference>
<evidence type="ECO:0000313" key="2">
    <source>
        <dbReference type="EMBL" id="GBG82301.1"/>
    </source>
</evidence>
<evidence type="ECO:0000313" key="3">
    <source>
        <dbReference type="Proteomes" id="UP000265515"/>
    </source>
</evidence>
<organism evidence="2 3">
    <name type="scientific">Chara braunii</name>
    <name type="common">Braun's stonewort</name>
    <dbReference type="NCBI Taxonomy" id="69332"/>
    <lineage>
        <taxon>Eukaryota</taxon>
        <taxon>Viridiplantae</taxon>
        <taxon>Streptophyta</taxon>
        <taxon>Charophyceae</taxon>
        <taxon>Charales</taxon>
        <taxon>Characeae</taxon>
        <taxon>Chara</taxon>
    </lineage>
</organism>